<reference evidence="2" key="1">
    <citation type="journal article" date="2020" name="mSystems">
        <title>Genome- and Community-Level Interaction Insights into Carbon Utilization and Element Cycling Functions of Hydrothermarchaeota in Hydrothermal Sediment.</title>
        <authorList>
            <person name="Zhou Z."/>
            <person name="Liu Y."/>
            <person name="Xu W."/>
            <person name="Pan J."/>
            <person name="Luo Z.H."/>
            <person name="Li M."/>
        </authorList>
    </citation>
    <scope>NUCLEOTIDE SEQUENCE [LARGE SCALE GENOMIC DNA]</scope>
    <source>
        <strain evidence="2">SpSt-524</strain>
    </source>
</reference>
<organism evidence="2">
    <name type="scientific">Meiothermus ruber</name>
    <dbReference type="NCBI Taxonomy" id="277"/>
    <lineage>
        <taxon>Bacteria</taxon>
        <taxon>Thermotogati</taxon>
        <taxon>Deinococcota</taxon>
        <taxon>Deinococci</taxon>
        <taxon>Thermales</taxon>
        <taxon>Thermaceae</taxon>
        <taxon>Meiothermus</taxon>
    </lineage>
</organism>
<evidence type="ECO:0000259" key="1">
    <source>
        <dbReference type="Pfam" id="PF13581"/>
    </source>
</evidence>
<accession>A0A7C3DPF5</accession>
<dbReference type="InterPro" id="IPR036890">
    <property type="entry name" value="HATPase_C_sf"/>
</dbReference>
<proteinExistence type="predicted"/>
<dbReference type="AlphaFoldDB" id="A0A7C3DPF5"/>
<evidence type="ECO:0000313" key="2">
    <source>
        <dbReference type="EMBL" id="HFG19652.1"/>
    </source>
</evidence>
<protein>
    <submittedName>
        <fullName evidence="2">ATP-binding protein</fullName>
    </submittedName>
</protein>
<keyword evidence="2" id="KW-0547">Nucleotide-binding</keyword>
<dbReference type="InterPro" id="IPR003594">
    <property type="entry name" value="HATPase_dom"/>
</dbReference>
<dbReference type="GO" id="GO:0005524">
    <property type="term" value="F:ATP binding"/>
    <property type="evidence" value="ECO:0007669"/>
    <property type="project" value="UniProtKB-KW"/>
</dbReference>
<dbReference type="Gene3D" id="3.30.565.10">
    <property type="entry name" value="Histidine kinase-like ATPase, C-terminal domain"/>
    <property type="match status" value="1"/>
</dbReference>
<gene>
    <name evidence="2" type="ORF">ENS82_02885</name>
</gene>
<dbReference type="CDD" id="cd16936">
    <property type="entry name" value="HATPase_RsbW-like"/>
    <property type="match status" value="1"/>
</dbReference>
<dbReference type="RefSeq" id="WP_297558560.1">
    <property type="nucleotide sequence ID" value="NZ_JBKBUW010000016.1"/>
</dbReference>
<sequence>MRLVLTLPACTGSLEPLSEFLRAQGLGILEELVVNELVTNAIVHGRARCFRVRMGSGCKRVWLLDDGMPFNPLEGPVRPMGEMREGGYGMAIVHKVARGLRYSRKGGWNCLTLEFGEVER</sequence>
<feature type="domain" description="Histidine kinase/HSP90-like ATPase" evidence="1">
    <location>
        <begin position="31"/>
        <end position="113"/>
    </location>
</feature>
<dbReference type="EMBL" id="DSWI01000009">
    <property type="protein sequence ID" value="HFG19652.1"/>
    <property type="molecule type" value="Genomic_DNA"/>
</dbReference>
<keyword evidence="2" id="KW-0067">ATP-binding</keyword>
<dbReference type="SUPFAM" id="SSF55874">
    <property type="entry name" value="ATPase domain of HSP90 chaperone/DNA topoisomerase II/histidine kinase"/>
    <property type="match status" value="1"/>
</dbReference>
<dbReference type="Pfam" id="PF13581">
    <property type="entry name" value="HATPase_c_2"/>
    <property type="match status" value="1"/>
</dbReference>
<comment type="caution">
    <text evidence="2">The sequence shown here is derived from an EMBL/GenBank/DDBJ whole genome shotgun (WGS) entry which is preliminary data.</text>
</comment>
<name>A0A7C3DPF5_MEIRU</name>